<dbReference type="AlphaFoldDB" id="A0AAW7JHU0"/>
<dbReference type="Proteomes" id="UP001167831">
    <property type="component" value="Unassembled WGS sequence"/>
</dbReference>
<reference evidence="2" key="2">
    <citation type="submission" date="2023-08" db="EMBL/GenBank/DDBJ databases">
        <title>Identification and characterization of horizontal gene transfer across gut microbiota members of farm animals based on homology search.</title>
        <authorList>
            <person name="Schwarzerova J."/>
            <person name="Nykrynova M."/>
            <person name="Jureckova K."/>
            <person name="Cejkova D."/>
            <person name="Rychlik I."/>
        </authorList>
    </citation>
    <scope>NUCLEOTIDE SEQUENCE</scope>
    <source>
        <strain evidence="2">ET15</strain>
        <strain evidence="1">ET37</strain>
    </source>
</reference>
<proteinExistence type="predicted"/>
<evidence type="ECO:0008006" key="5">
    <source>
        <dbReference type="Google" id="ProtNLM"/>
    </source>
</evidence>
<name>A0AAW7JHU0_9BACT</name>
<keyword evidence="3" id="KW-1185">Reference proteome</keyword>
<organism evidence="2 4">
    <name type="scientific">Leyella lascolaii</name>
    <dbReference type="NCBI Taxonomy" id="1776379"/>
    <lineage>
        <taxon>Bacteria</taxon>
        <taxon>Pseudomonadati</taxon>
        <taxon>Bacteroidota</taxon>
        <taxon>Bacteroidia</taxon>
        <taxon>Bacteroidales</taxon>
        <taxon>Prevotellaceae</taxon>
        <taxon>Leyella</taxon>
    </lineage>
</organism>
<accession>A0AAW7JHU0</accession>
<evidence type="ECO:0000313" key="3">
    <source>
        <dbReference type="Proteomes" id="UP001167831"/>
    </source>
</evidence>
<protein>
    <recommendedName>
        <fullName evidence="5">Carboxypeptidase-like regulatory domain-containing protein</fullName>
    </recommendedName>
</protein>
<dbReference type="EMBL" id="JAUEIF010000002">
    <property type="protein sequence ID" value="MDN0024472.1"/>
    <property type="molecule type" value="Genomic_DNA"/>
</dbReference>
<sequence length="159" mass="17671">MTRHFLIIVSAFAALRVAAQSGAVVADMSSRKPLRDALVVTDGDERVVTDYRGRFALSGSYRGASVICKGYLRRNMTADEMRRDTIFLIPEVKTLSGVEIVLPGDGLGALKKSLGQESKAVPVKPKSGNSFDFFGIFDKSKRRVSKKERERQKRILDNY</sequence>
<dbReference type="Proteomes" id="UP001168478">
    <property type="component" value="Unassembled WGS sequence"/>
</dbReference>
<comment type="caution">
    <text evidence="2">The sequence shown here is derived from an EMBL/GenBank/DDBJ whole genome shotgun (WGS) entry which is preliminary data.</text>
</comment>
<evidence type="ECO:0000313" key="2">
    <source>
        <dbReference type="EMBL" id="MDN0024472.1"/>
    </source>
</evidence>
<dbReference type="RefSeq" id="WP_289824778.1">
    <property type="nucleotide sequence ID" value="NZ_JAUEIE010000002.1"/>
</dbReference>
<evidence type="ECO:0000313" key="1">
    <source>
        <dbReference type="EMBL" id="MDN0022135.1"/>
    </source>
</evidence>
<dbReference type="EMBL" id="JAUEIE010000002">
    <property type="protein sequence ID" value="MDN0022135.1"/>
    <property type="molecule type" value="Genomic_DNA"/>
</dbReference>
<gene>
    <name evidence="1" type="ORF">QVN81_03725</name>
    <name evidence="2" type="ORF">QVN84_02875</name>
</gene>
<reference evidence="2" key="1">
    <citation type="submission" date="2023-06" db="EMBL/GenBank/DDBJ databases">
        <authorList>
            <person name="Zeman M."/>
            <person name="Kubasova T."/>
            <person name="Jahodarova E."/>
            <person name="Nykrynova M."/>
            <person name="Rychlik I."/>
        </authorList>
    </citation>
    <scope>NUCLEOTIDE SEQUENCE</scope>
    <source>
        <strain evidence="2">ET15</strain>
        <strain evidence="1">ET37</strain>
    </source>
</reference>
<evidence type="ECO:0000313" key="4">
    <source>
        <dbReference type="Proteomes" id="UP001168478"/>
    </source>
</evidence>